<gene>
    <name evidence="4" type="ORF">I8E28_03050</name>
</gene>
<evidence type="ECO:0000313" key="4">
    <source>
        <dbReference type="EMBL" id="MBK0391561.1"/>
    </source>
</evidence>
<dbReference type="InterPro" id="IPR036681">
    <property type="entry name" value="PgpA-like_sf"/>
</dbReference>
<dbReference type="PANTHER" id="PTHR36305">
    <property type="entry name" value="PHOSPHATIDYLGLYCEROPHOSPHATASE A"/>
    <property type="match status" value="1"/>
</dbReference>
<keyword evidence="1" id="KW-1208">Phospholipid metabolism</keyword>
<feature type="domain" description="YutG/PgpA" evidence="3">
    <location>
        <begin position="27"/>
        <end position="170"/>
    </location>
</feature>
<dbReference type="Pfam" id="PF04608">
    <property type="entry name" value="PgpA"/>
    <property type="match status" value="1"/>
</dbReference>
<proteinExistence type="predicted"/>
<comment type="subcellular location">
    <subcellularLocation>
        <location evidence="1">Cell inner membrane</location>
        <topology evidence="1">Multi-pass membrane protein</topology>
    </subcellularLocation>
</comment>
<dbReference type="CDD" id="cd06971">
    <property type="entry name" value="PgpA"/>
    <property type="match status" value="1"/>
</dbReference>
<evidence type="ECO:0000256" key="2">
    <source>
        <dbReference type="SAM" id="Phobius"/>
    </source>
</evidence>
<dbReference type="RefSeq" id="WP_200786369.1">
    <property type="nucleotide sequence ID" value="NZ_JAEDAO010000001.1"/>
</dbReference>
<keyword evidence="1" id="KW-0378">Hydrolase</keyword>
<keyword evidence="1" id="KW-0442">Lipid degradation</keyword>
<sequence length="175" mass="19289">MTTDALQAAPVARPTLRFLFSHPAHFLALGCGSGMSPIAPGTVGTFWAWAAYLVLASWCSPATIGWVLLALLVVGWWSSTVAARRLRVLDPGWIVVDEVVAFWIVLWLWMPASFWGQLVAFALFRFFDAVKPGPVRWADNLFHGFGWRGGLGIMLDDLVAAFCTLLVLALWRTIA</sequence>
<feature type="transmembrane region" description="Helical" evidence="2">
    <location>
        <begin position="26"/>
        <end position="49"/>
    </location>
</feature>
<keyword evidence="1 2" id="KW-0812">Transmembrane</keyword>
<dbReference type="Proteomes" id="UP000617041">
    <property type="component" value="Unassembled WGS sequence"/>
</dbReference>
<comment type="function">
    <text evidence="1">Lipid phosphatase which dephosphorylates phosphatidylglycerophosphate (PGP) to phosphatidylglycerol (PG).</text>
</comment>
<feature type="transmembrane region" description="Helical" evidence="2">
    <location>
        <begin position="55"/>
        <end position="78"/>
    </location>
</feature>
<evidence type="ECO:0000259" key="3">
    <source>
        <dbReference type="Pfam" id="PF04608"/>
    </source>
</evidence>
<feature type="transmembrane region" description="Helical" evidence="2">
    <location>
        <begin position="147"/>
        <end position="171"/>
    </location>
</feature>
<dbReference type="InterPro" id="IPR007686">
    <property type="entry name" value="YutG/PgpA"/>
</dbReference>
<keyword evidence="5" id="KW-1185">Reference proteome</keyword>
<dbReference type="GO" id="GO:0009395">
    <property type="term" value="P:phospholipid catabolic process"/>
    <property type="evidence" value="ECO:0007669"/>
    <property type="project" value="UniProtKB-KW"/>
</dbReference>
<comment type="caution">
    <text evidence="4">The sequence shown here is derived from an EMBL/GenBank/DDBJ whole genome shotgun (WGS) entry which is preliminary data.</text>
</comment>
<keyword evidence="1" id="KW-0443">Lipid metabolism</keyword>
<comment type="catalytic activity">
    <reaction evidence="1">
        <text>a 1,2-diacyl-sn-glycero-3-phospho-(1'-sn-glycero-3'-phosphate) + H2O = a 1,2-diacyl-sn-glycero-3-phospho-(1'-sn-glycerol) + phosphate</text>
        <dbReference type="Rhea" id="RHEA:33751"/>
        <dbReference type="ChEBI" id="CHEBI:15377"/>
        <dbReference type="ChEBI" id="CHEBI:43474"/>
        <dbReference type="ChEBI" id="CHEBI:60110"/>
        <dbReference type="ChEBI" id="CHEBI:64716"/>
        <dbReference type="EC" id="3.1.3.27"/>
    </reaction>
</comment>
<dbReference type="SUPFAM" id="SSF101307">
    <property type="entry name" value="YutG-like"/>
    <property type="match status" value="1"/>
</dbReference>
<dbReference type="EMBL" id="JAEDAO010000001">
    <property type="protein sequence ID" value="MBK0391561.1"/>
    <property type="molecule type" value="Genomic_DNA"/>
</dbReference>
<dbReference type="PANTHER" id="PTHR36305:SF1">
    <property type="entry name" value="PHOSPHATIDYLGLYCEROPHOSPHATASE A"/>
    <property type="match status" value="1"/>
</dbReference>
<evidence type="ECO:0000313" key="5">
    <source>
        <dbReference type="Proteomes" id="UP000617041"/>
    </source>
</evidence>
<dbReference type="GO" id="GO:0046872">
    <property type="term" value="F:metal ion binding"/>
    <property type="evidence" value="ECO:0007669"/>
    <property type="project" value="UniProtKB-KW"/>
</dbReference>
<protein>
    <recommendedName>
        <fullName evidence="1">Phosphatidylglycerophosphatase A</fullName>
        <ecNumber evidence="1">3.1.3.27</ecNumber>
    </recommendedName>
    <alternativeName>
        <fullName evidence="1">Phosphatidylglycerolphosphate phosphatase A</fullName>
    </alternativeName>
</protein>
<keyword evidence="1" id="KW-0997">Cell inner membrane</keyword>
<dbReference type="EC" id="3.1.3.27" evidence="1"/>
<dbReference type="PIRSF" id="PIRSF006162">
    <property type="entry name" value="PgpA"/>
    <property type="match status" value="1"/>
</dbReference>
<keyword evidence="1" id="KW-0479">Metal-binding</keyword>
<evidence type="ECO:0000256" key="1">
    <source>
        <dbReference type="PIRNR" id="PIRNR006162"/>
    </source>
</evidence>
<name>A0A934PYR4_9BURK</name>
<keyword evidence="1 2" id="KW-0472">Membrane</keyword>
<dbReference type="GO" id="GO:0008962">
    <property type="term" value="F:phosphatidylglycerophosphatase activity"/>
    <property type="evidence" value="ECO:0007669"/>
    <property type="project" value="UniProtKB-EC"/>
</dbReference>
<keyword evidence="1" id="KW-0460">Magnesium</keyword>
<organism evidence="4 5">
    <name type="scientific">Ramlibacter algicola</name>
    <dbReference type="NCBI Taxonomy" id="2795217"/>
    <lineage>
        <taxon>Bacteria</taxon>
        <taxon>Pseudomonadati</taxon>
        <taxon>Pseudomonadota</taxon>
        <taxon>Betaproteobacteria</taxon>
        <taxon>Burkholderiales</taxon>
        <taxon>Comamonadaceae</taxon>
        <taxon>Ramlibacter</taxon>
    </lineage>
</organism>
<comment type="cofactor">
    <cofactor evidence="1">
        <name>Mg(2+)</name>
        <dbReference type="ChEBI" id="CHEBI:18420"/>
    </cofactor>
</comment>
<keyword evidence="1" id="KW-0595">Phospholipid degradation</keyword>
<keyword evidence="2" id="KW-1133">Transmembrane helix</keyword>
<feature type="transmembrane region" description="Helical" evidence="2">
    <location>
        <begin position="99"/>
        <end position="127"/>
    </location>
</feature>
<dbReference type="GO" id="GO:0005886">
    <property type="term" value="C:plasma membrane"/>
    <property type="evidence" value="ECO:0007669"/>
    <property type="project" value="UniProtKB-SubCell"/>
</dbReference>
<accession>A0A934PYR4</accession>
<dbReference type="AlphaFoldDB" id="A0A934PYR4"/>
<comment type="pathway">
    <text evidence="1">Phospholipid metabolism; phosphatidylglycerol biosynthesis; phosphatidylglycerol from CDP-diacylglycerol: step 2/2.</text>
</comment>
<dbReference type="InterPro" id="IPR026037">
    <property type="entry name" value="PgpA"/>
</dbReference>
<keyword evidence="1" id="KW-1003">Cell membrane</keyword>
<reference evidence="4" key="1">
    <citation type="submission" date="2020-12" db="EMBL/GenBank/DDBJ databases">
        <title>Ramlibacter sp. nov., isolated from a freshwater alga, Cryptomonas.</title>
        <authorList>
            <person name="Kim H.M."/>
            <person name="Jeon C.O."/>
        </authorList>
    </citation>
    <scope>NUCLEOTIDE SEQUENCE</scope>
    <source>
        <strain evidence="4">CrO1</strain>
    </source>
</reference>